<feature type="region of interest" description="Disordered" evidence="1">
    <location>
        <begin position="1"/>
        <end position="55"/>
    </location>
</feature>
<dbReference type="EMBL" id="BGPR01100206">
    <property type="protein sequence ID" value="GBM55341.1"/>
    <property type="molecule type" value="Genomic_DNA"/>
</dbReference>
<organism evidence="2 3">
    <name type="scientific">Araneus ventricosus</name>
    <name type="common">Orbweaver spider</name>
    <name type="synonym">Epeira ventricosa</name>
    <dbReference type="NCBI Taxonomy" id="182803"/>
    <lineage>
        <taxon>Eukaryota</taxon>
        <taxon>Metazoa</taxon>
        <taxon>Ecdysozoa</taxon>
        <taxon>Arthropoda</taxon>
        <taxon>Chelicerata</taxon>
        <taxon>Arachnida</taxon>
        <taxon>Araneae</taxon>
        <taxon>Araneomorphae</taxon>
        <taxon>Entelegynae</taxon>
        <taxon>Araneoidea</taxon>
        <taxon>Araneidae</taxon>
        <taxon>Araneus</taxon>
    </lineage>
</organism>
<proteinExistence type="predicted"/>
<name>A0A4Y2GR06_ARAVE</name>
<protein>
    <submittedName>
        <fullName evidence="2">Uncharacterized protein</fullName>
    </submittedName>
</protein>
<dbReference type="Proteomes" id="UP000499080">
    <property type="component" value="Unassembled WGS sequence"/>
</dbReference>
<feature type="compositionally biased region" description="Basic and acidic residues" evidence="1">
    <location>
        <begin position="1"/>
        <end position="16"/>
    </location>
</feature>
<accession>A0A4Y2GR06</accession>
<keyword evidence="3" id="KW-1185">Reference proteome</keyword>
<dbReference type="AlphaFoldDB" id="A0A4Y2GR06"/>
<evidence type="ECO:0000256" key="1">
    <source>
        <dbReference type="SAM" id="MobiDB-lite"/>
    </source>
</evidence>
<reference evidence="2 3" key="1">
    <citation type="journal article" date="2019" name="Sci. Rep.">
        <title>Orb-weaving spider Araneus ventricosus genome elucidates the spidroin gene catalogue.</title>
        <authorList>
            <person name="Kono N."/>
            <person name="Nakamura H."/>
            <person name="Ohtoshi R."/>
            <person name="Moran D.A.P."/>
            <person name="Shinohara A."/>
            <person name="Yoshida Y."/>
            <person name="Fujiwara M."/>
            <person name="Mori M."/>
            <person name="Tomita M."/>
            <person name="Arakawa K."/>
        </authorList>
    </citation>
    <scope>NUCLEOTIDE SEQUENCE [LARGE SCALE GENOMIC DNA]</scope>
</reference>
<evidence type="ECO:0000313" key="2">
    <source>
        <dbReference type="EMBL" id="GBM55341.1"/>
    </source>
</evidence>
<sequence length="108" mass="12005">MSTPGKEPDGRADMRAPLHPQTSSIAQEDHELSQGMSHWAGIPSRNPGFSDEPREAKQKYKDQCIVYVRPALLAELTATLLTNDYLTGYFIAGAPFGAYCMQRFQKSI</sequence>
<comment type="caution">
    <text evidence="2">The sequence shown here is derived from an EMBL/GenBank/DDBJ whole genome shotgun (WGS) entry which is preliminary data.</text>
</comment>
<evidence type="ECO:0000313" key="3">
    <source>
        <dbReference type="Proteomes" id="UP000499080"/>
    </source>
</evidence>
<gene>
    <name evidence="2" type="ORF">AVEN_137577_1</name>
</gene>